<protein>
    <submittedName>
        <fullName evidence="1">Uncharacterized protein</fullName>
    </submittedName>
</protein>
<reference evidence="1 2" key="1">
    <citation type="journal article" date="2023" name="Harmful Algae">
        <title>Sequencing the genomes of LPP-1, the first isolated cyanophage, and its relative LPP-2 reveal different integration mechanisms in closely related phages.</title>
        <authorList>
            <person name="Shaalan H."/>
            <person name="Cattan-Tsaushu E."/>
            <person name="Li K."/>
            <person name="Avrani S."/>
        </authorList>
    </citation>
    <scope>NUCLEOTIDE SEQUENCE [LARGE SCALE GENOMIC DNA]</scope>
</reference>
<proteinExistence type="predicted"/>
<dbReference type="EMBL" id="OP590147">
    <property type="protein sequence ID" value="UZV39975.1"/>
    <property type="molecule type" value="Genomic_DNA"/>
</dbReference>
<sequence length="169" mass="19797">MRTYVVFYKPSGLVSLGLVERLYRAALWLYQRGKLTYHHVGLLVEFDDGSSLVSHLTWDGADMFDLRDLNKAYTLDKVEVYFDYDALSNAQFWASEYNVRVSLVDAVRVFFKQKYHSPLCTDFVNGVLYEDERLGYKHNRQPETPDQLYVRLADNRRTAEQRRLLAPVS</sequence>
<evidence type="ECO:0000313" key="1">
    <source>
        <dbReference type="EMBL" id="UZV39975.1"/>
    </source>
</evidence>
<keyword evidence="2" id="KW-1185">Reference proteome</keyword>
<dbReference type="Proteomes" id="UP001222520">
    <property type="component" value="Segment"/>
</dbReference>
<gene>
    <name evidence="1" type="ORF">LPP2_g07</name>
</gene>
<accession>A0AAE9PZ51</accession>
<organism evidence="1 2">
    <name type="scientific">Leptolyngbya phage LPP-2, strain SPI</name>
    <dbReference type="NCBI Taxonomy" id="2996053"/>
    <lineage>
        <taxon>Viruses</taxon>
        <taxon>Duplodnaviria</taxon>
        <taxon>Heunggongvirae</taxon>
        <taxon>Uroviricota</taxon>
        <taxon>Caudoviricetes</taxon>
        <taxon>Saffermanviridae</taxon>
        <taxon>Wumptrevirus</taxon>
        <taxon>Wumptrevirus LPP2</taxon>
    </lineage>
</organism>
<name>A0AAE9PZ51_9CAUD</name>
<evidence type="ECO:0000313" key="2">
    <source>
        <dbReference type="Proteomes" id="UP001222520"/>
    </source>
</evidence>